<evidence type="ECO:0000313" key="6">
    <source>
        <dbReference type="Proteomes" id="UP000184241"/>
    </source>
</evidence>
<dbReference type="SMART" id="SM00342">
    <property type="entry name" value="HTH_ARAC"/>
    <property type="match status" value="1"/>
</dbReference>
<dbReference type="SUPFAM" id="SSF56112">
    <property type="entry name" value="Protein kinase-like (PK-like)"/>
    <property type="match status" value="1"/>
</dbReference>
<name>A0A1M5WG88_9CLOT</name>
<evidence type="ECO:0000313" key="5">
    <source>
        <dbReference type="EMBL" id="SHH86244.1"/>
    </source>
</evidence>
<dbReference type="AlphaFoldDB" id="A0A1M5WG88"/>
<dbReference type="Pfam" id="PF01636">
    <property type="entry name" value="APH"/>
    <property type="match status" value="1"/>
</dbReference>
<reference evidence="5 6" key="1">
    <citation type="submission" date="2016-11" db="EMBL/GenBank/DDBJ databases">
        <authorList>
            <person name="Jaros S."/>
            <person name="Januszkiewicz K."/>
            <person name="Wedrychowicz H."/>
        </authorList>
    </citation>
    <scope>NUCLEOTIDE SEQUENCE [LARGE SCALE GENOMIC DNA]</scope>
    <source>
        <strain evidence="5 6">DSM 6191</strain>
    </source>
</reference>
<accession>A0A1M5WG88</accession>
<protein>
    <submittedName>
        <fullName evidence="5">AraC-type DNA-binding protein</fullName>
    </submittedName>
</protein>
<evidence type="ECO:0000256" key="2">
    <source>
        <dbReference type="ARBA" id="ARBA00023125"/>
    </source>
</evidence>
<dbReference type="InterPro" id="IPR018060">
    <property type="entry name" value="HTH_AraC"/>
</dbReference>
<dbReference type="GO" id="GO:0043565">
    <property type="term" value="F:sequence-specific DNA binding"/>
    <property type="evidence" value="ECO:0007669"/>
    <property type="project" value="InterPro"/>
</dbReference>
<dbReference type="InterPro" id="IPR009057">
    <property type="entry name" value="Homeodomain-like_sf"/>
</dbReference>
<proteinExistence type="predicted"/>
<dbReference type="InterPro" id="IPR018062">
    <property type="entry name" value="HTH_AraC-typ_CS"/>
</dbReference>
<dbReference type="Pfam" id="PF12833">
    <property type="entry name" value="HTH_18"/>
    <property type="match status" value="1"/>
</dbReference>
<dbReference type="PANTHER" id="PTHR47504">
    <property type="entry name" value="RIGHT ORIGIN-BINDING PROTEIN"/>
    <property type="match status" value="1"/>
</dbReference>
<keyword evidence="3" id="KW-0804">Transcription</keyword>
<organism evidence="5 6">
    <name type="scientific">Clostridium intestinale DSM 6191</name>
    <dbReference type="NCBI Taxonomy" id="1121320"/>
    <lineage>
        <taxon>Bacteria</taxon>
        <taxon>Bacillati</taxon>
        <taxon>Bacillota</taxon>
        <taxon>Clostridia</taxon>
        <taxon>Eubacteriales</taxon>
        <taxon>Clostridiaceae</taxon>
        <taxon>Clostridium</taxon>
    </lineage>
</organism>
<dbReference type="Gene3D" id="1.10.10.60">
    <property type="entry name" value="Homeodomain-like"/>
    <property type="match status" value="2"/>
</dbReference>
<dbReference type="InterPro" id="IPR050959">
    <property type="entry name" value="MarA-like"/>
</dbReference>
<keyword evidence="1" id="KW-0805">Transcription regulation</keyword>
<dbReference type="GO" id="GO:0003700">
    <property type="term" value="F:DNA-binding transcription factor activity"/>
    <property type="evidence" value="ECO:0007669"/>
    <property type="project" value="InterPro"/>
</dbReference>
<dbReference type="PROSITE" id="PS01124">
    <property type="entry name" value="HTH_ARAC_FAMILY_2"/>
    <property type="match status" value="1"/>
</dbReference>
<dbReference type="EMBL" id="FQXU01000004">
    <property type="protein sequence ID" value="SHH86244.1"/>
    <property type="molecule type" value="Genomic_DNA"/>
</dbReference>
<dbReference type="PANTHER" id="PTHR47504:SF5">
    <property type="entry name" value="RIGHT ORIGIN-BINDING PROTEIN"/>
    <property type="match status" value="1"/>
</dbReference>
<evidence type="ECO:0000259" key="4">
    <source>
        <dbReference type="PROSITE" id="PS01124"/>
    </source>
</evidence>
<dbReference type="RefSeq" id="WP_073017447.1">
    <property type="nucleotide sequence ID" value="NZ_FQXU01000004.1"/>
</dbReference>
<dbReference type="PROSITE" id="PS00041">
    <property type="entry name" value="HTH_ARAC_FAMILY_1"/>
    <property type="match status" value="1"/>
</dbReference>
<dbReference type="Proteomes" id="UP000184241">
    <property type="component" value="Unassembled WGS sequence"/>
</dbReference>
<dbReference type="InterPro" id="IPR011009">
    <property type="entry name" value="Kinase-like_dom_sf"/>
</dbReference>
<evidence type="ECO:0000256" key="3">
    <source>
        <dbReference type="ARBA" id="ARBA00023163"/>
    </source>
</evidence>
<dbReference type="SUPFAM" id="SSF46689">
    <property type="entry name" value="Homeodomain-like"/>
    <property type="match status" value="2"/>
</dbReference>
<dbReference type="InterPro" id="IPR002575">
    <property type="entry name" value="Aminoglycoside_PTrfase"/>
</dbReference>
<keyword evidence="2 5" id="KW-0238">DNA-binding</keyword>
<sequence length="432" mass="50944">MNYLDILQDSIDYIEDNLKSEISAEELSKKSGFSIFHYYHLFQKGIGIPVNKYILKRKLHSAIYEISLGEKIIDVALSYGFDTYAGFFKAFKREYRCSPKEYMKKYKINKPYRINLKQEEHVMITEKQIKKILLNWDLRENADIKNLYGFNGNKLENVWGVDDKFILKASINLAGLKQHILISKDLHEAGFDGPIPIETTNNKEYVEYQNIYFMLSRKIEGKSLTSKEVYEDLNKARYLGEIIGQLHLILERYDKDLICNEPDIKNITSGAHEDIKNLMNIHIDFYKKYDEEFGKLYPYLNKHIIHRDPNPSNIIMRDDKLVSFIDFELSERNLRIFDPCYAATSILSETFSEKTAKELEVWFIIFKEIIEGYDSVCNLTKEEKQATPYVIYSIQIVCIAYFSKFNKYKNLADINIKMLKFLYENEDKLIIK</sequence>
<dbReference type="Gene3D" id="3.90.1200.10">
    <property type="match status" value="1"/>
</dbReference>
<feature type="domain" description="HTH araC/xylS-type" evidence="4">
    <location>
        <begin position="8"/>
        <end position="105"/>
    </location>
</feature>
<evidence type="ECO:0000256" key="1">
    <source>
        <dbReference type="ARBA" id="ARBA00023015"/>
    </source>
</evidence>
<gene>
    <name evidence="5" type="ORF">SAMN02745941_01068</name>
</gene>